<comment type="caution">
    <text evidence="5">The sequence shown here is derived from an EMBL/GenBank/DDBJ whole genome shotgun (WGS) entry which is preliminary data.</text>
</comment>
<feature type="transmembrane region" description="Helical" evidence="3">
    <location>
        <begin position="93"/>
        <end position="115"/>
    </location>
</feature>
<feature type="transmembrane region" description="Helical" evidence="3">
    <location>
        <begin position="192"/>
        <end position="209"/>
    </location>
</feature>
<evidence type="ECO:0000259" key="4">
    <source>
        <dbReference type="PROSITE" id="PS50887"/>
    </source>
</evidence>
<keyword evidence="6" id="KW-1185">Reference proteome</keyword>
<dbReference type="RefSeq" id="WP_165120873.1">
    <property type="nucleotide sequence ID" value="NZ_JAAKZG010000016.1"/>
</dbReference>
<dbReference type="InterPro" id="IPR000160">
    <property type="entry name" value="GGDEF_dom"/>
</dbReference>
<dbReference type="FunFam" id="3.30.70.270:FF:000001">
    <property type="entry name" value="Diguanylate cyclase domain protein"/>
    <property type="match status" value="1"/>
</dbReference>
<dbReference type="CDD" id="cd01949">
    <property type="entry name" value="GGDEF"/>
    <property type="match status" value="1"/>
</dbReference>
<evidence type="ECO:0000313" key="6">
    <source>
        <dbReference type="Proteomes" id="UP000481252"/>
    </source>
</evidence>
<dbReference type="Proteomes" id="UP000481252">
    <property type="component" value="Unassembled WGS sequence"/>
</dbReference>
<evidence type="ECO:0000313" key="5">
    <source>
        <dbReference type="EMBL" id="NGN44493.1"/>
    </source>
</evidence>
<dbReference type="SUPFAM" id="SSF55073">
    <property type="entry name" value="Nucleotide cyclase"/>
    <property type="match status" value="1"/>
</dbReference>
<evidence type="ECO:0000256" key="3">
    <source>
        <dbReference type="SAM" id="Phobius"/>
    </source>
</evidence>
<dbReference type="PROSITE" id="PS50887">
    <property type="entry name" value="GGDEF"/>
    <property type="match status" value="1"/>
</dbReference>
<feature type="domain" description="GGDEF" evidence="4">
    <location>
        <begin position="245"/>
        <end position="378"/>
    </location>
</feature>
<dbReference type="Pfam" id="PF00990">
    <property type="entry name" value="GGDEF"/>
    <property type="match status" value="1"/>
</dbReference>
<keyword evidence="3" id="KW-1133">Transmembrane helix</keyword>
<protein>
    <recommendedName>
        <fullName evidence="1">diguanylate cyclase</fullName>
        <ecNumber evidence="1">2.7.7.65</ecNumber>
    </recommendedName>
</protein>
<organism evidence="5 6">
    <name type="scientific">Mesorhizobium zhangyense</name>
    <dbReference type="NCBI Taxonomy" id="1776730"/>
    <lineage>
        <taxon>Bacteria</taxon>
        <taxon>Pseudomonadati</taxon>
        <taxon>Pseudomonadota</taxon>
        <taxon>Alphaproteobacteria</taxon>
        <taxon>Hyphomicrobiales</taxon>
        <taxon>Phyllobacteriaceae</taxon>
        <taxon>Mesorhizobium</taxon>
    </lineage>
</organism>
<feature type="transmembrane region" description="Helical" evidence="3">
    <location>
        <begin position="35"/>
        <end position="57"/>
    </location>
</feature>
<feature type="transmembrane region" description="Helical" evidence="3">
    <location>
        <begin position="121"/>
        <end position="141"/>
    </location>
</feature>
<sequence length="382" mass="41136">MFFDQVTLLLAIGVSSGALCVTLFGAWIGSRRDTFLFDWSAGLGSIVLGVVLISVIGRNYDPVLQAASFTTLLIGFGFIYAGSMQFRLGTTHWVKVWAVTGLGALSTIGAFALGFSGIGTIIANLGIAFLLVLTGWQYWGGRSEAPIAMAASAILYAISAVSFALCGLVIALERQWILTALPTNWAESINSIVVIIGLTGIGALSLSVNQARISRFHRMEALTDPLTKLLNRRALMDRYTAAARPRTAVVLFDLDHFKSINDSYGHAMGDLVLCHFAEILSTRIRISDVAARVGGEEFCVILHNVDRQIAMKFAEHIRAKIEEKAVTTTKGPISVTVSVGVAYSSDRGESFNALLERADQALYKAKTGGRNRVKSATVRLVG</sequence>
<dbReference type="InterPro" id="IPR050469">
    <property type="entry name" value="Diguanylate_Cyclase"/>
</dbReference>
<dbReference type="GO" id="GO:0052621">
    <property type="term" value="F:diguanylate cyclase activity"/>
    <property type="evidence" value="ECO:0007669"/>
    <property type="project" value="UniProtKB-EC"/>
</dbReference>
<dbReference type="GO" id="GO:1902201">
    <property type="term" value="P:negative regulation of bacterial-type flagellum-dependent cell motility"/>
    <property type="evidence" value="ECO:0007669"/>
    <property type="project" value="TreeGrafter"/>
</dbReference>
<comment type="catalytic activity">
    <reaction evidence="2">
        <text>2 GTP = 3',3'-c-di-GMP + 2 diphosphate</text>
        <dbReference type="Rhea" id="RHEA:24898"/>
        <dbReference type="ChEBI" id="CHEBI:33019"/>
        <dbReference type="ChEBI" id="CHEBI:37565"/>
        <dbReference type="ChEBI" id="CHEBI:58805"/>
        <dbReference type="EC" id="2.7.7.65"/>
    </reaction>
</comment>
<dbReference type="GO" id="GO:0005886">
    <property type="term" value="C:plasma membrane"/>
    <property type="evidence" value="ECO:0007669"/>
    <property type="project" value="TreeGrafter"/>
</dbReference>
<name>A0A7C9RE71_9HYPH</name>
<dbReference type="InterPro" id="IPR029787">
    <property type="entry name" value="Nucleotide_cyclase"/>
</dbReference>
<dbReference type="SMART" id="SM00267">
    <property type="entry name" value="GGDEF"/>
    <property type="match status" value="1"/>
</dbReference>
<keyword evidence="3" id="KW-0472">Membrane</keyword>
<gene>
    <name evidence="5" type="ORF">G6N74_25840</name>
</gene>
<dbReference type="Gene3D" id="3.30.70.270">
    <property type="match status" value="1"/>
</dbReference>
<dbReference type="NCBIfam" id="TIGR00254">
    <property type="entry name" value="GGDEF"/>
    <property type="match status" value="1"/>
</dbReference>
<feature type="transmembrane region" description="Helical" evidence="3">
    <location>
        <begin position="6"/>
        <end position="28"/>
    </location>
</feature>
<accession>A0A7C9RE71</accession>
<dbReference type="AlphaFoldDB" id="A0A7C9RE71"/>
<dbReference type="EC" id="2.7.7.65" evidence="1"/>
<dbReference type="PANTHER" id="PTHR45138">
    <property type="entry name" value="REGULATORY COMPONENTS OF SENSORY TRANSDUCTION SYSTEM"/>
    <property type="match status" value="1"/>
</dbReference>
<dbReference type="GO" id="GO:0043709">
    <property type="term" value="P:cell adhesion involved in single-species biofilm formation"/>
    <property type="evidence" value="ECO:0007669"/>
    <property type="project" value="TreeGrafter"/>
</dbReference>
<dbReference type="PANTHER" id="PTHR45138:SF9">
    <property type="entry name" value="DIGUANYLATE CYCLASE DGCM-RELATED"/>
    <property type="match status" value="1"/>
</dbReference>
<proteinExistence type="predicted"/>
<evidence type="ECO:0000256" key="1">
    <source>
        <dbReference type="ARBA" id="ARBA00012528"/>
    </source>
</evidence>
<keyword evidence="3" id="KW-0812">Transmembrane</keyword>
<reference evidence="5 6" key="1">
    <citation type="submission" date="2020-02" db="EMBL/GenBank/DDBJ databases">
        <title>Genome sequence of the type strain CGMCC 1.15528 of Mesorhizobium zhangyense.</title>
        <authorList>
            <person name="Gao J."/>
            <person name="Sun J."/>
        </authorList>
    </citation>
    <scope>NUCLEOTIDE SEQUENCE [LARGE SCALE GENOMIC DNA]</scope>
    <source>
        <strain evidence="5 6">CGMCC 1.15528</strain>
    </source>
</reference>
<evidence type="ECO:0000256" key="2">
    <source>
        <dbReference type="ARBA" id="ARBA00034247"/>
    </source>
</evidence>
<feature type="transmembrane region" description="Helical" evidence="3">
    <location>
        <begin position="63"/>
        <end position="81"/>
    </location>
</feature>
<dbReference type="InterPro" id="IPR043128">
    <property type="entry name" value="Rev_trsase/Diguanyl_cyclase"/>
</dbReference>
<feature type="transmembrane region" description="Helical" evidence="3">
    <location>
        <begin position="153"/>
        <end position="172"/>
    </location>
</feature>
<dbReference type="EMBL" id="JAAKZG010000016">
    <property type="protein sequence ID" value="NGN44493.1"/>
    <property type="molecule type" value="Genomic_DNA"/>
</dbReference>